<dbReference type="Proteomes" id="UP000031338">
    <property type="component" value="Unassembled WGS sequence"/>
</dbReference>
<dbReference type="Pfam" id="PF07690">
    <property type="entry name" value="MFS_1"/>
    <property type="match status" value="1"/>
</dbReference>
<dbReference type="STRING" id="48936.NJ75_03104"/>
<dbReference type="Pfam" id="PF00501">
    <property type="entry name" value="AMP-binding"/>
    <property type="match status" value="1"/>
</dbReference>
<dbReference type="InterPro" id="IPR042099">
    <property type="entry name" value="ANL_N_sf"/>
</dbReference>
<dbReference type="PATRIC" id="fig|48936.3.peg.3119"/>
<dbReference type="AlphaFoldDB" id="A0A0B9A1S1"/>
<dbReference type="Gene3D" id="1.20.1250.20">
    <property type="entry name" value="MFS general substrate transporter like domains"/>
    <property type="match status" value="1"/>
</dbReference>
<keyword evidence="7" id="KW-1185">Reference proteome</keyword>
<dbReference type="SUPFAM" id="SSF103473">
    <property type="entry name" value="MFS general substrate transporter"/>
    <property type="match status" value="1"/>
</dbReference>
<protein>
    <submittedName>
        <fullName evidence="6">Long-chain-fatty-acid--[acyl-carrier-protein] ligase</fullName>
        <ecNumber evidence="6">6.2.1.20</ecNumber>
    </submittedName>
</protein>
<dbReference type="GO" id="GO:0016746">
    <property type="term" value="F:acyltransferase activity"/>
    <property type="evidence" value="ECO:0007669"/>
    <property type="project" value="InterPro"/>
</dbReference>
<reference evidence="6 7" key="1">
    <citation type="submission" date="2014-10" db="EMBL/GenBank/DDBJ databases">
        <title>Draft genome sequence of Novosphingobium subterraneum DSM 12447.</title>
        <authorList>
            <person name="Gan H.M."/>
            <person name="Gan H.Y."/>
            <person name="Savka M.A."/>
        </authorList>
    </citation>
    <scope>NUCLEOTIDE SEQUENCE [LARGE SCALE GENOMIC DNA]</scope>
    <source>
        <strain evidence="6 7">DSM 12447</strain>
    </source>
</reference>
<accession>A0A0B9A1S1</accession>
<proteinExistence type="predicted"/>
<gene>
    <name evidence="6" type="primary">aas</name>
    <name evidence="6" type="ORF">NJ75_03104</name>
</gene>
<feature type="transmembrane region" description="Helical" evidence="4">
    <location>
        <begin position="20"/>
        <end position="41"/>
    </location>
</feature>
<feature type="transmembrane region" description="Helical" evidence="4">
    <location>
        <begin position="398"/>
        <end position="418"/>
    </location>
</feature>
<feature type="domain" description="Phospholipid/glycerol acyltransferase" evidence="5">
    <location>
        <begin position="452"/>
        <end position="562"/>
    </location>
</feature>
<feature type="transmembrane region" description="Helical" evidence="4">
    <location>
        <begin position="290"/>
        <end position="309"/>
    </location>
</feature>
<dbReference type="PANTHER" id="PTHR43767">
    <property type="entry name" value="LONG-CHAIN-FATTY-ACID--COA LIGASE"/>
    <property type="match status" value="1"/>
</dbReference>
<dbReference type="InterPro" id="IPR045851">
    <property type="entry name" value="AMP-bd_C_sf"/>
</dbReference>
<dbReference type="SUPFAM" id="SSF69593">
    <property type="entry name" value="Glycerol-3-phosphate (1)-acyltransferase"/>
    <property type="match status" value="1"/>
</dbReference>
<feature type="transmembrane region" description="Helical" evidence="4">
    <location>
        <begin position="452"/>
        <end position="471"/>
    </location>
</feature>
<evidence type="ECO:0000313" key="6">
    <source>
        <dbReference type="EMBL" id="KHS44526.1"/>
    </source>
</evidence>
<dbReference type="SMART" id="SM00563">
    <property type="entry name" value="PlsC"/>
    <property type="match status" value="1"/>
</dbReference>
<feature type="transmembrane region" description="Helical" evidence="4">
    <location>
        <begin position="329"/>
        <end position="355"/>
    </location>
</feature>
<dbReference type="CDD" id="cd06173">
    <property type="entry name" value="MFS_MefA_like"/>
    <property type="match status" value="1"/>
</dbReference>
<organism evidence="6 7">
    <name type="scientific">Novosphingobium subterraneum</name>
    <dbReference type="NCBI Taxonomy" id="48936"/>
    <lineage>
        <taxon>Bacteria</taxon>
        <taxon>Pseudomonadati</taxon>
        <taxon>Pseudomonadota</taxon>
        <taxon>Alphaproteobacteria</taxon>
        <taxon>Sphingomonadales</taxon>
        <taxon>Sphingomonadaceae</taxon>
        <taxon>Novosphingobium</taxon>
    </lineage>
</organism>
<dbReference type="InterPro" id="IPR020845">
    <property type="entry name" value="AMP-binding_CS"/>
</dbReference>
<dbReference type="CDD" id="cd07989">
    <property type="entry name" value="LPLAT_AGPAT-like"/>
    <property type="match status" value="1"/>
</dbReference>
<feature type="transmembrane region" description="Helical" evidence="4">
    <location>
        <begin position="367"/>
        <end position="392"/>
    </location>
</feature>
<dbReference type="EMBL" id="JRVC01000015">
    <property type="protein sequence ID" value="KHS44526.1"/>
    <property type="molecule type" value="Genomic_DNA"/>
</dbReference>
<feature type="transmembrane region" description="Helical" evidence="4">
    <location>
        <begin position="53"/>
        <end position="73"/>
    </location>
</feature>
<dbReference type="NCBIfam" id="NF005291">
    <property type="entry name" value="PRK06814.1"/>
    <property type="match status" value="1"/>
</dbReference>
<keyword evidence="3 4" id="KW-0472">Membrane</keyword>
<evidence type="ECO:0000256" key="4">
    <source>
        <dbReference type="SAM" id="Phobius"/>
    </source>
</evidence>
<dbReference type="PANTHER" id="PTHR43767:SF1">
    <property type="entry name" value="NONRIBOSOMAL PEPTIDE SYNTHASE PES1 (EUROFUNG)-RELATED"/>
    <property type="match status" value="1"/>
</dbReference>
<dbReference type="EC" id="6.2.1.20" evidence="6"/>
<feature type="transmembrane region" description="Helical" evidence="4">
    <location>
        <begin position="143"/>
        <end position="168"/>
    </location>
</feature>
<feature type="transmembrane region" description="Helical" evidence="4">
    <location>
        <begin position="224"/>
        <end position="247"/>
    </location>
</feature>
<evidence type="ECO:0000313" key="7">
    <source>
        <dbReference type="Proteomes" id="UP000031338"/>
    </source>
</evidence>
<keyword evidence="2 4" id="KW-1133">Transmembrane helix</keyword>
<dbReference type="InterPro" id="IPR011701">
    <property type="entry name" value="MFS"/>
</dbReference>
<keyword evidence="6" id="KW-0436">Ligase</keyword>
<dbReference type="RefSeq" id="WP_236727162.1">
    <property type="nucleotide sequence ID" value="NZ_JRVC01000015.1"/>
</dbReference>
<feature type="transmembrane region" description="Helical" evidence="4">
    <location>
        <begin position="174"/>
        <end position="195"/>
    </location>
</feature>
<dbReference type="Gene3D" id="3.40.50.12780">
    <property type="entry name" value="N-terminal domain of ligase-like"/>
    <property type="match status" value="1"/>
</dbReference>
<dbReference type="SUPFAM" id="SSF56801">
    <property type="entry name" value="Acetyl-CoA synthetase-like"/>
    <property type="match status" value="1"/>
</dbReference>
<evidence type="ECO:0000256" key="3">
    <source>
        <dbReference type="ARBA" id="ARBA00023136"/>
    </source>
</evidence>
<dbReference type="InterPro" id="IPR002123">
    <property type="entry name" value="Plipid/glycerol_acylTrfase"/>
</dbReference>
<dbReference type="InterPro" id="IPR000873">
    <property type="entry name" value="AMP-dep_synth/lig_dom"/>
</dbReference>
<comment type="caution">
    <text evidence="6">The sequence shown here is derived from an EMBL/GenBank/DDBJ whole genome shotgun (WGS) entry which is preliminary data.</text>
</comment>
<dbReference type="Gene3D" id="3.30.300.30">
    <property type="match status" value="1"/>
</dbReference>
<evidence type="ECO:0000256" key="1">
    <source>
        <dbReference type="ARBA" id="ARBA00022692"/>
    </source>
</evidence>
<dbReference type="Pfam" id="PF01553">
    <property type="entry name" value="Acyltransferase"/>
    <property type="match status" value="1"/>
</dbReference>
<dbReference type="InterPro" id="IPR036259">
    <property type="entry name" value="MFS_trans_sf"/>
</dbReference>
<evidence type="ECO:0000259" key="5">
    <source>
        <dbReference type="SMART" id="SM00563"/>
    </source>
</evidence>
<sequence length="1154" mass="123435">MSAPDFSLLAKRRFGPTFSVQFLGAFNDNLLKFALLFLANFGILSTDPEKAKLLAAVATGLFILPYFLFSSLAGQLADAMDKARLIRWIKAAEVAIMAIALAGFWYLSLPLLLVSLFLMGVHSTLFGPVKYSILPQHLHAGEVMGGTGLIEGGTFLAILGGQLLAGVIPAWEAGLAAFGFALLGFVMSLAVPAAPPSGNGHAIDRNLWRGTRAILATAREGRGVWLSILGISWFFAAGAVLVSEFAPLVSGTLAARQEVATLFLVVFSVAIAVGSLIVNRLLKGEVSARYVPISALVLAAGLIDLWIATSGFEVRTAGASVPQFLGTPGAWHILFDLAVIAVSGGMFIVPLYAILQVASPEDKRSQIIAANNVVNAGLTVLAVLAITGLLAAGVDIPGLIGALGFATLFVALASVWLLPETLFKDVIRLTLRVLYRVEVSGMEHMPRAGERAVVVVNHVSFLDGVLLGAFLPGKPTFAVNTQIARSVWIKPFLKLFRAFPVDPTNPMAAKAMVKAVKEGRTLVIFPEGRITRTGALMKVFDGPGMVADKAEAPIIPVRLDGPQYTRFSRMQGKVRLRWFPKITLTVLPPRHFAIEGEMTARQRRAIAGRRLYDEMSAMMFATSDTDRTLFSALAEARAIHGGKALVVEDVKREPMSYDKLFAATTLLGKRLARDTALGEAVGLLMPNVNGAIAAFFALQATGRVPAMLNFTVGAANMRSACVTAAIRTVVTARAFVDQAKLHDVVAALEADGLRIVWLEDIGATIGTFEKLRALLGASSAEHRHLKLGISPDAPAVILFTSGSEGVPKGVVLTHRNLLSNCGQLAARIDFNASDIVLNALPVFHSFGLTGGTLLPLLSGIRVVLYPSPLHYRIVPALAYDANATIMFGTDTFLSGYARMAHSYDFYSLRYIFAGAEKVRDETRRTYADKFGLRIFEGYGATEAAPVIAVNTPMHFMAGSVGRALPAIETRLETVPGIEEGGRLYIRGPNVMAGYYLASDPGKLQPPLEGWHDTGDIVTIDDAGFITIRGRAKRFAKIGGEMVSLPAVEGYAARCWPGFDHAVVTRPDPKKGEQLVLFTTATAAEHKALQGWAKANGVTELMVPRDIRVVEALPVLGTGKLDYVTMSDMALLVPGNPVANEPDDMTEGFATADDA</sequence>
<evidence type="ECO:0000256" key="2">
    <source>
        <dbReference type="ARBA" id="ARBA00022989"/>
    </source>
</evidence>
<dbReference type="InterPro" id="IPR050237">
    <property type="entry name" value="ATP-dep_AMP-bd_enzyme"/>
</dbReference>
<keyword evidence="1 4" id="KW-0812">Transmembrane</keyword>
<dbReference type="GO" id="GO:0008922">
    <property type="term" value="F:long-chain fatty acid [acyl-carrier-protein] ligase activity"/>
    <property type="evidence" value="ECO:0007669"/>
    <property type="project" value="UniProtKB-EC"/>
</dbReference>
<name>A0A0B9A1S1_9SPHN</name>
<dbReference type="GO" id="GO:0022857">
    <property type="term" value="F:transmembrane transporter activity"/>
    <property type="evidence" value="ECO:0007669"/>
    <property type="project" value="InterPro"/>
</dbReference>
<feature type="transmembrane region" description="Helical" evidence="4">
    <location>
        <begin position="259"/>
        <end position="278"/>
    </location>
</feature>
<dbReference type="PROSITE" id="PS00455">
    <property type="entry name" value="AMP_BINDING"/>
    <property type="match status" value="1"/>
</dbReference>